<gene>
    <name evidence="2" type="ORF">FGO68_gene9114</name>
</gene>
<accession>A0A8J8T087</accession>
<sequence length="256" mass="28127">MRTFSTLMPSDAAETLSMYICLNSTIVTRLEMLIVQSPLTPRTFNALYIFSAGLALALSFQSWQLTLQFMGSFMQLIGTLQQTPFSSITSVNEFYGIYSPAATISASAVSGDSSHAFLRSYHICACPCVLVSQNSFLHLSSSCFVIGVSYAGVFLMPSPLACPESTFSTFGFCKQVIRPIYGPAEPPPFAACPFDTWEALWGCLWRLSRAGAWLLGRGCCAWPFGWLTARDLASCQLMQQPILFLILLLINQPITN</sequence>
<name>A0A8J8T087_HALGN</name>
<keyword evidence="1" id="KW-0472">Membrane</keyword>
<dbReference type="Proteomes" id="UP000785679">
    <property type="component" value="Unassembled WGS sequence"/>
</dbReference>
<reference evidence="2" key="1">
    <citation type="submission" date="2019-06" db="EMBL/GenBank/DDBJ databases">
        <authorList>
            <person name="Zheng W."/>
        </authorList>
    </citation>
    <scope>NUCLEOTIDE SEQUENCE</scope>
    <source>
        <strain evidence="2">QDHG01</strain>
    </source>
</reference>
<keyword evidence="1" id="KW-0812">Transmembrane</keyword>
<keyword evidence="3" id="KW-1185">Reference proteome</keyword>
<evidence type="ECO:0000256" key="1">
    <source>
        <dbReference type="SAM" id="Phobius"/>
    </source>
</evidence>
<evidence type="ECO:0000313" key="3">
    <source>
        <dbReference type="Proteomes" id="UP000785679"/>
    </source>
</evidence>
<proteinExistence type="predicted"/>
<dbReference type="EMBL" id="RRYP01012404">
    <property type="protein sequence ID" value="TNV77135.1"/>
    <property type="molecule type" value="Genomic_DNA"/>
</dbReference>
<dbReference type="AlphaFoldDB" id="A0A8J8T087"/>
<evidence type="ECO:0000313" key="2">
    <source>
        <dbReference type="EMBL" id="TNV77135.1"/>
    </source>
</evidence>
<comment type="caution">
    <text evidence="2">The sequence shown here is derived from an EMBL/GenBank/DDBJ whole genome shotgun (WGS) entry which is preliminary data.</text>
</comment>
<keyword evidence="1" id="KW-1133">Transmembrane helix</keyword>
<feature type="transmembrane region" description="Helical" evidence="1">
    <location>
        <begin position="47"/>
        <end position="65"/>
    </location>
</feature>
<organism evidence="2 3">
    <name type="scientific">Halteria grandinella</name>
    <dbReference type="NCBI Taxonomy" id="5974"/>
    <lineage>
        <taxon>Eukaryota</taxon>
        <taxon>Sar</taxon>
        <taxon>Alveolata</taxon>
        <taxon>Ciliophora</taxon>
        <taxon>Intramacronucleata</taxon>
        <taxon>Spirotrichea</taxon>
        <taxon>Stichotrichia</taxon>
        <taxon>Sporadotrichida</taxon>
        <taxon>Halteriidae</taxon>
        <taxon>Halteria</taxon>
    </lineage>
</organism>
<protein>
    <submittedName>
        <fullName evidence="2">Uncharacterized protein</fullName>
    </submittedName>
</protein>